<dbReference type="EMBL" id="DS995900">
    <property type="protein sequence ID" value="EEA25077.1"/>
    <property type="molecule type" value="Genomic_DNA"/>
</dbReference>
<evidence type="ECO:0000259" key="1">
    <source>
        <dbReference type="Pfam" id="PF01738"/>
    </source>
</evidence>
<dbReference type="InterPro" id="IPR002925">
    <property type="entry name" value="Dienelactn_hydro"/>
</dbReference>
<dbReference type="PANTHER" id="PTHR17630">
    <property type="entry name" value="DIENELACTONE HYDROLASE"/>
    <property type="match status" value="1"/>
</dbReference>
<dbReference type="SUPFAM" id="SSF53474">
    <property type="entry name" value="alpha/beta-Hydrolases"/>
    <property type="match status" value="1"/>
</dbReference>
<dbReference type="GO" id="GO:0016787">
    <property type="term" value="F:hydrolase activity"/>
    <property type="evidence" value="ECO:0007669"/>
    <property type="project" value="InterPro"/>
</dbReference>
<protein>
    <recommendedName>
        <fullName evidence="1">Dienelactone hydrolase domain-containing protein</fullName>
    </recommendedName>
</protein>
<sequence length="196" mass="21575">MTGHIHSGTPMGEMTTLGGVSMCESKPKEPSVRALLFLSDACGHAFINNQLLADGYTTEGGYHVFMPDLFHGDPHGFGRDDISVYEWLTLHPPDRVEPVINTVLAKIKSSGDRDHKFKTVCTVGFCTGAKYVTRLLGREDSGIAAAYEAHLSFMSVEELRAVKRPLSIAAAETDEIFTTEKRRESEDILKEIGVPY</sequence>
<proteinExistence type="predicted"/>
<dbReference type="AlphaFoldDB" id="B6Q9H0"/>
<evidence type="ECO:0000313" key="2">
    <source>
        <dbReference type="EMBL" id="EEA25077.1"/>
    </source>
</evidence>
<accession>B6Q9H0</accession>
<feature type="domain" description="Dienelactone hydrolase" evidence="1">
    <location>
        <begin position="26"/>
        <end position="194"/>
    </location>
</feature>
<keyword evidence="3" id="KW-1185">Reference proteome</keyword>
<gene>
    <name evidence="2" type="ORF">PMAA_062080</name>
</gene>
<dbReference type="Pfam" id="PF01738">
    <property type="entry name" value="DLH"/>
    <property type="match status" value="1"/>
</dbReference>
<dbReference type="PhylomeDB" id="B6Q9H0"/>
<dbReference type="Gene3D" id="3.40.50.1820">
    <property type="entry name" value="alpha/beta hydrolase"/>
    <property type="match status" value="1"/>
</dbReference>
<dbReference type="PANTHER" id="PTHR17630:SF44">
    <property type="entry name" value="PROTEIN AIM2"/>
    <property type="match status" value="1"/>
</dbReference>
<name>B6Q9H0_TALMQ</name>
<dbReference type="InterPro" id="IPR029058">
    <property type="entry name" value="AB_hydrolase_fold"/>
</dbReference>
<organism evidence="2 3">
    <name type="scientific">Talaromyces marneffei (strain ATCC 18224 / CBS 334.59 / QM 7333)</name>
    <name type="common">Penicillium marneffei</name>
    <dbReference type="NCBI Taxonomy" id="441960"/>
    <lineage>
        <taxon>Eukaryota</taxon>
        <taxon>Fungi</taxon>
        <taxon>Dikarya</taxon>
        <taxon>Ascomycota</taxon>
        <taxon>Pezizomycotina</taxon>
        <taxon>Eurotiomycetes</taxon>
        <taxon>Eurotiomycetidae</taxon>
        <taxon>Eurotiales</taxon>
        <taxon>Trichocomaceae</taxon>
        <taxon>Talaromyces</taxon>
        <taxon>Talaromyces sect. Talaromyces</taxon>
    </lineage>
</organism>
<reference evidence="3" key="1">
    <citation type="journal article" date="2015" name="Genome Announc.">
        <title>Genome sequence of the AIDS-associated pathogen Penicillium marneffei (ATCC18224) and its near taxonomic relative Talaromyces stipitatus (ATCC10500).</title>
        <authorList>
            <person name="Nierman W.C."/>
            <person name="Fedorova-Abrams N.D."/>
            <person name="Andrianopoulos A."/>
        </authorList>
    </citation>
    <scope>NUCLEOTIDE SEQUENCE [LARGE SCALE GENOMIC DNA]</scope>
    <source>
        <strain evidence="3">ATCC 18224 / CBS 334.59 / QM 7333</strain>
    </source>
</reference>
<evidence type="ECO:0000313" key="3">
    <source>
        <dbReference type="Proteomes" id="UP000001294"/>
    </source>
</evidence>
<dbReference type="OrthoDB" id="17560at2759"/>
<dbReference type="VEuPathDB" id="FungiDB:PMAA_062080"/>
<dbReference type="Proteomes" id="UP000001294">
    <property type="component" value="Unassembled WGS sequence"/>
</dbReference>